<keyword evidence="2" id="KW-1185">Reference proteome</keyword>
<organism evidence="1 2">
    <name type="scientific">Paramecium octaurelia</name>
    <dbReference type="NCBI Taxonomy" id="43137"/>
    <lineage>
        <taxon>Eukaryota</taxon>
        <taxon>Sar</taxon>
        <taxon>Alveolata</taxon>
        <taxon>Ciliophora</taxon>
        <taxon>Intramacronucleata</taxon>
        <taxon>Oligohymenophorea</taxon>
        <taxon>Peniculida</taxon>
        <taxon>Parameciidae</taxon>
        <taxon>Paramecium</taxon>
    </lineage>
</organism>
<sequence>MGSKPCCCESPRNSMKEIKIIINQISQEFQIPVNTPSKPEPLQMMQSLKEEDDFGLFLVMEQYERLLIKQNKRNKSYSPSYQIKTETKDFTTLYNFKKHLQKFDLKKSKSLTNSKISTASQRSAIKSILKQKLTQNQISYKQQISDPQRSIKSVHFDHVLSPKNRISRQSQFAKKRIFIKSYF</sequence>
<dbReference type="OrthoDB" id="293270at2759"/>
<reference evidence="1" key="1">
    <citation type="submission" date="2021-01" db="EMBL/GenBank/DDBJ databases">
        <authorList>
            <consortium name="Genoscope - CEA"/>
            <person name="William W."/>
        </authorList>
    </citation>
    <scope>NUCLEOTIDE SEQUENCE</scope>
</reference>
<accession>A0A8S1SXD4</accession>
<evidence type="ECO:0000313" key="2">
    <source>
        <dbReference type="Proteomes" id="UP000683925"/>
    </source>
</evidence>
<comment type="caution">
    <text evidence="1">The sequence shown here is derived from an EMBL/GenBank/DDBJ whole genome shotgun (WGS) entry which is preliminary data.</text>
</comment>
<dbReference type="Proteomes" id="UP000683925">
    <property type="component" value="Unassembled WGS sequence"/>
</dbReference>
<dbReference type="AlphaFoldDB" id="A0A8S1SXD4"/>
<proteinExistence type="predicted"/>
<name>A0A8S1SXD4_PAROT</name>
<gene>
    <name evidence="1" type="ORF">POCTA_138.1.T0140302</name>
</gene>
<evidence type="ECO:0000313" key="1">
    <source>
        <dbReference type="EMBL" id="CAD8143042.1"/>
    </source>
</evidence>
<dbReference type="OMA" id="VPLQMMQ"/>
<dbReference type="EMBL" id="CAJJDP010000014">
    <property type="protein sequence ID" value="CAD8143042.1"/>
    <property type="molecule type" value="Genomic_DNA"/>
</dbReference>
<protein>
    <submittedName>
        <fullName evidence="1">Uncharacterized protein</fullName>
    </submittedName>
</protein>